<proteinExistence type="predicted"/>
<reference evidence="2 3" key="1">
    <citation type="journal article" date="2016" name="Nat. Commun.">
        <title>Thousands of microbial genomes shed light on interconnected biogeochemical processes in an aquifer system.</title>
        <authorList>
            <person name="Anantharaman K."/>
            <person name="Brown C.T."/>
            <person name="Hug L.A."/>
            <person name="Sharon I."/>
            <person name="Castelle C.J."/>
            <person name="Probst A.J."/>
            <person name="Thomas B.C."/>
            <person name="Singh A."/>
            <person name="Wilkins M.J."/>
            <person name="Karaoz U."/>
            <person name="Brodie E.L."/>
            <person name="Williams K.H."/>
            <person name="Hubbard S.S."/>
            <person name="Banfield J.F."/>
        </authorList>
    </citation>
    <scope>NUCLEOTIDE SEQUENCE [LARGE SCALE GENOMIC DNA]</scope>
</reference>
<dbReference type="PANTHER" id="PTHR34293">
    <property type="entry name" value="HTH-TYPE TRANSCRIPTIONAL REGULATOR TRMBL2"/>
    <property type="match status" value="1"/>
</dbReference>
<name>A0A1F6P8T7_9BACT</name>
<gene>
    <name evidence="2" type="ORF">A2563_02775</name>
</gene>
<dbReference type="InterPro" id="IPR036388">
    <property type="entry name" value="WH-like_DNA-bd_sf"/>
</dbReference>
<dbReference type="InterPro" id="IPR051797">
    <property type="entry name" value="TrmB-like"/>
</dbReference>
<dbReference type="STRING" id="1798705.A2563_02775"/>
<dbReference type="SUPFAM" id="SSF46785">
    <property type="entry name" value="Winged helix' DNA-binding domain"/>
    <property type="match status" value="1"/>
</dbReference>
<dbReference type="InterPro" id="IPR002831">
    <property type="entry name" value="Tscrpt_reg_TrmB_N"/>
</dbReference>
<dbReference type="PANTHER" id="PTHR34293:SF1">
    <property type="entry name" value="HTH-TYPE TRANSCRIPTIONAL REGULATOR TRMBL2"/>
    <property type="match status" value="1"/>
</dbReference>
<protein>
    <recommendedName>
        <fullName evidence="1">Transcription regulator TrmB N-terminal domain-containing protein</fullName>
    </recommendedName>
</protein>
<dbReference type="InterPro" id="IPR036390">
    <property type="entry name" value="WH_DNA-bd_sf"/>
</dbReference>
<evidence type="ECO:0000313" key="3">
    <source>
        <dbReference type="Proteomes" id="UP000176634"/>
    </source>
</evidence>
<dbReference type="Proteomes" id="UP000176634">
    <property type="component" value="Unassembled WGS sequence"/>
</dbReference>
<evidence type="ECO:0000259" key="1">
    <source>
        <dbReference type="Pfam" id="PF01978"/>
    </source>
</evidence>
<evidence type="ECO:0000313" key="2">
    <source>
        <dbReference type="EMBL" id="OGH92576.1"/>
    </source>
</evidence>
<dbReference type="Pfam" id="PF01978">
    <property type="entry name" value="TrmB"/>
    <property type="match status" value="1"/>
</dbReference>
<dbReference type="EMBL" id="MFRA01000005">
    <property type="protein sequence ID" value="OGH92576.1"/>
    <property type="molecule type" value="Genomic_DNA"/>
</dbReference>
<sequence>MEQLTTQLKSLGLGEYESLVYGVLLSASPASATFIAKKCSLSRSSVYTTLSSLIAKGLVGTTYKNNVKQFTVQDQTALEQLLKKEKEALDKKFKLVESLKDTAKFFGRSDMQIPQIIFFEGQEGLKKIYLSMMRQAPKNSTRYLLRDEFVWQSEWEFVFKQDWNDTVKRWAAEKKMKTKLLVNSSKLEKSKAKFYQSQKAFEYRFLPIQNAIQQFAQYIMGDTIAIMSMEKNNFVGIQITNKHLADNFKNNFDTLWKASSAK</sequence>
<dbReference type="Gene3D" id="1.10.10.10">
    <property type="entry name" value="Winged helix-like DNA-binding domain superfamily/Winged helix DNA-binding domain"/>
    <property type="match status" value="1"/>
</dbReference>
<accession>A0A1F6P8T7</accession>
<feature type="domain" description="Transcription regulator TrmB N-terminal" evidence="1">
    <location>
        <begin position="8"/>
        <end position="65"/>
    </location>
</feature>
<dbReference type="AlphaFoldDB" id="A0A1F6P8T7"/>
<organism evidence="2 3">
    <name type="scientific">Candidatus Magasanikbacteria bacterium RIFOXYD1_FULL_40_23</name>
    <dbReference type="NCBI Taxonomy" id="1798705"/>
    <lineage>
        <taxon>Bacteria</taxon>
        <taxon>Candidatus Magasanikiibacteriota</taxon>
    </lineage>
</organism>
<comment type="caution">
    <text evidence="2">The sequence shown here is derived from an EMBL/GenBank/DDBJ whole genome shotgun (WGS) entry which is preliminary data.</text>
</comment>